<dbReference type="Gene3D" id="2.40.50.140">
    <property type="entry name" value="Nucleic acid-binding proteins"/>
    <property type="match status" value="1"/>
</dbReference>
<protein>
    <recommendedName>
        <fullName evidence="5">Single-stranded DNA-binding protein</fullName>
    </recommendedName>
</protein>
<reference evidence="4" key="1">
    <citation type="submission" date="2020-03" db="EMBL/GenBank/DDBJ databases">
        <authorList>
            <person name="Zhang R."/>
        </authorList>
    </citation>
    <scope>NUCLEOTIDE SEQUENCE</scope>
</reference>
<name>A0A6M2EE90_9ROSI</name>
<evidence type="ECO:0000256" key="2">
    <source>
        <dbReference type="PROSITE-ProRule" id="PRU00252"/>
    </source>
</evidence>
<dbReference type="InterPro" id="IPR000424">
    <property type="entry name" value="Primosome_PriB/ssb"/>
</dbReference>
<evidence type="ECO:0008006" key="5">
    <source>
        <dbReference type="Google" id="ProtNLM"/>
    </source>
</evidence>
<dbReference type="GO" id="GO:0003697">
    <property type="term" value="F:single-stranded DNA binding"/>
    <property type="evidence" value="ECO:0007669"/>
    <property type="project" value="InterPro"/>
</dbReference>
<sequence>MANSMAVLSRRLYRSLLSSNPNFSQLSMPFCTSSTTTTTTTNNLSFREEESELDGSDTHSVPNSTTSSSPSSSTTTSEGSSGSRVVQDRPLENGLDVGVYKAILVGQVGQHPLQKKLRSGREITMFSMGTGGIRNNRRPLQNEDPREYANRCAVQWHRVSVYPERLGRVVMQNVVPGSILYVEGNLETKVFTDPITGLVRRIREIAVRQNGRLVFLGKGANDQQASSSELKGLGYY</sequence>
<dbReference type="AlphaFoldDB" id="A0A6M2EE90"/>
<feature type="compositionally biased region" description="Low complexity" evidence="3">
    <location>
        <begin position="32"/>
        <end position="41"/>
    </location>
</feature>
<dbReference type="GO" id="GO:0006264">
    <property type="term" value="P:mitochondrial DNA replication"/>
    <property type="evidence" value="ECO:0007669"/>
    <property type="project" value="TreeGrafter"/>
</dbReference>
<evidence type="ECO:0000313" key="4">
    <source>
        <dbReference type="EMBL" id="NUU83131.1"/>
    </source>
</evidence>
<feature type="compositionally biased region" description="Low complexity" evidence="3">
    <location>
        <begin position="64"/>
        <end position="83"/>
    </location>
</feature>
<dbReference type="InterPro" id="IPR011344">
    <property type="entry name" value="ssDNA-bd"/>
</dbReference>
<dbReference type="Pfam" id="PF00436">
    <property type="entry name" value="SSB"/>
    <property type="match status" value="1"/>
</dbReference>
<dbReference type="EMBL" id="GILB01002798">
    <property type="protein sequence ID" value="NUU83131.1"/>
    <property type="molecule type" value="Transcribed_RNA"/>
</dbReference>
<organism evidence="4">
    <name type="scientific">Populus davidiana</name>
    <dbReference type="NCBI Taxonomy" id="266767"/>
    <lineage>
        <taxon>Eukaryota</taxon>
        <taxon>Viridiplantae</taxon>
        <taxon>Streptophyta</taxon>
        <taxon>Embryophyta</taxon>
        <taxon>Tracheophyta</taxon>
        <taxon>Spermatophyta</taxon>
        <taxon>Magnoliopsida</taxon>
        <taxon>eudicotyledons</taxon>
        <taxon>Gunneridae</taxon>
        <taxon>Pentapetalae</taxon>
        <taxon>rosids</taxon>
        <taxon>fabids</taxon>
        <taxon>Malpighiales</taxon>
        <taxon>Salicaceae</taxon>
        <taxon>Saliceae</taxon>
        <taxon>Populus</taxon>
    </lineage>
</organism>
<dbReference type="InterPro" id="IPR012340">
    <property type="entry name" value="NA-bd_OB-fold"/>
</dbReference>
<evidence type="ECO:0000256" key="1">
    <source>
        <dbReference type="ARBA" id="ARBA00023125"/>
    </source>
</evidence>
<feature type="region of interest" description="Disordered" evidence="3">
    <location>
        <begin position="27"/>
        <end position="90"/>
    </location>
</feature>
<dbReference type="PROSITE" id="PS50935">
    <property type="entry name" value="SSB"/>
    <property type="match status" value="1"/>
</dbReference>
<dbReference type="FunFam" id="2.40.50.140:FF:000160">
    <property type="entry name" value="single-stranded DNA-binding protein, mitochondrial"/>
    <property type="match status" value="1"/>
</dbReference>
<dbReference type="PANTHER" id="PTHR10302:SF16">
    <property type="entry name" value="NUCLEIC ACID-BINDING, OB-FOLD-LIKE PROTEIN"/>
    <property type="match status" value="1"/>
</dbReference>
<dbReference type="GO" id="GO:0042645">
    <property type="term" value="C:mitochondrial nucleoid"/>
    <property type="evidence" value="ECO:0007669"/>
    <property type="project" value="TreeGrafter"/>
</dbReference>
<evidence type="ECO:0000256" key="3">
    <source>
        <dbReference type="SAM" id="MobiDB-lite"/>
    </source>
</evidence>
<dbReference type="SUPFAM" id="SSF50249">
    <property type="entry name" value="Nucleic acid-binding proteins"/>
    <property type="match status" value="1"/>
</dbReference>
<accession>A0A6M2EE90</accession>
<dbReference type="PANTHER" id="PTHR10302">
    <property type="entry name" value="SINGLE-STRANDED DNA-BINDING PROTEIN"/>
    <property type="match status" value="1"/>
</dbReference>
<keyword evidence="1 2" id="KW-0238">DNA-binding</keyword>
<proteinExistence type="predicted"/>